<dbReference type="eggNOG" id="KOG0017">
    <property type="taxonomic scope" value="Eukaryota"/>
</dbReference>
<evidence type="ECO:0000313" key="1">
    <source>
        <dbReference type="EnsemblPlants" id="OB01G45500.1"/>
    </source>
</evidence>
<keyword evidence="2" id="KW-1185">Reference proteome</keyword>
<name>J3L5P4_ORYBR</name>
<dbReference type="AlphaFoldDB" id="J3L5P4"/>
<dbReference type="Gramene" id="OB01G45500.1">
    <property type="protein sequence ID" value="OB01G45500.1"/>
    <property type="gene ID" value="OB01G45500"/>
</dbReference>
<organism evidence="1">
    <name type="scientific">Oryza brachyantha</name>
    <name type="common">malo sina</name>
    <dbReference type="NCBI Taxonomy" id="4533"/>
    <lineage>
        <taxon>Eukaryota</taxon>
        <taxon>Viridiplantae</taxon>
        <taxon>Streptophyta</taxon>
        <taxon>Embryophyta</taxon>
        <taxon>Tracheophyta</taxon>
        <taxon>Spermatophyta</taxon>
        <taxon>Magnoliopsida</taxon>
        <taxon>Liliopsida</taxon>
        <taxon>Poales</taxon>
        <taxon>Poaceae</taxon>
        <taxon>BOP clade</taxon>
        <taxon>Oryzoideae</taxon>
        <taxon>Oryzeae</taxon>
        <taxon>Oryzinae</taxon>
        <taxon>Oryza</taxon>
    </lineage>
</organism>
<evidence type="ECO:0000313" key="2">
    <source>
        <dbReference type="Proteomes" id="UP000006038"/>
    </source>
</evidence>
<sequence>MSQSNAIVVSVILDGQNYREWAFCLETALRGYGLAFHLTDDPPEPTTNNSNAADIKTWKINDGKKIHSVQHNDMTIDEYYSAFERLMGPLLSMVPQCTANECKAHKFIEKFFTYRFVMGVKTDLDSIRTRLLHDSSSLTMSRALSDLIAEETHIQSMATAHHGVLAASNKGSYSRGGLLLSQASIARSKLIDLTSALSIPKKLADFRARRAAQGCGTPLRASVSAATAAAPIGACTSSWALDSGASFHITPDQSQLIDCKLVNDGSSIQTVDGSSNRGCD</sequence>
<dbReference type="EnsemblPlants" id="OB01G45500.1">
    <property type="protein sequence ID" value="OB01G45500.1"/>
    <property type="gene ID" value="OB01G45500"/>
</dbReference>
<reference evidence="1" key="2">
    <citation type="submission" date="2013-04" db="UniProtKB">
        <authorList>
            <consortium name="EnsemblPlants"/>
        </authorList>
    </citation>
    <scope>IDENTIFICATION</scope>
</reference>
<proteinExistence type="predicted"/>
<evidence type="ECO:0008006" key="3">
    <source>
        <dbReference type="Google" id="ProtNLM"/>
    </source>
</evidence>
<dbReference type="HOGENOM" id="CLU_059088_0_0_1"/>
<accession>J3L5P4</accession>
<dbReference type="Proteomes" id="UP000006038">
    <property type="component" value="Chromosome 1"/>
</dbReference>
<reference evidence="1" key="1">
    <citation type="journal article" date="2013" name="Nat. Commun.">
        <title>Whole-genome sequencing of Oryza brachyantha reveals mechanisms underlying Oryza genome evolution.</title>
        <authorList>
            <person name="Chen J."/>
            <person name="Huang Q."/>
            <person name="Gao D."/>
            <person name="Wang J."/>
            <person name="Lang Y."/>
            <person name="Liu T."/>
            <person name="Li B."/>
            <person name="Bai Z."/>
            <person name="Luis Goicoechea J."/>
            <person name="Liang C."/>
            <person name="Chen C."/>
            <person name="Zhang W."/>
            <person name="Sun S."/>
            <person name="Liao Y."/>
            <person name="Zhang X."/>
            <person name="Yang L."/>
            <person name="Song C."/>
            <person name="Wang M."/>
            <person name="Shi J."/>
            <person name="Liu G."/>
            <person name="Liu J."/>
            <person name="Zhou H."/>
            <person name="Zhou W."/>
            <person name="Yu Q."/>
            <person name="An N."/>
            <person name="Chen Y."/>
            <person name="Cai Q."/>
            <person name="Wang B."/>
            <person name="Liu B."/>
            <person name="Min J."/>
            <person name="Huang Y."/>
            <person name="Wu H."/>
            <person name="Li Z."/>
            <person name="Zhang Y."/>
            <person name="Yin Y."/>
            <person name="Song W."/>
            <person name="Jiang J."/>
            <person name="Jackson S.A."/>
            <person name="Wing R.A."/>
            <person name="Wang J."/>
            <person name="Chen M."/>
        </authorList>
    </citation>
    <scope>NUCLEOTIDE SEQUENCE [LARGE SCALE GENOMIC DNA]</scope>
    <source>
        <strain evidence="1">cv. IRGC 101232</strain>
    </source>
</reference>
<protein>
    <recommendedName>
        <fullName evidence="3">Retrotransposon Copia-like N-terminal domain-containing protein</fullName>
    </recommendedName>
</protein>